<name>A0A8D8BZR0_CULPI</name>
<organism evidence="2">
    <name type="scientific">Culex pipiens</name>
    <name type="common">House mosquito</name>
    <dbReference type="NCBI Taxonomy" id="7175"/>
    <lineage>
        <taxon>Eukaryota</taxon>
        <taxon>Metazoa</taxon>
        <taxon>Ecdysozoa</taxon>
        <taxon>Arthropoda</taxon>
        <taxon>Hexapoda</taxon>
        <taxon>Insecta</taxon>
        <taxon>Pterygota</taxon>
        <taxon>Neoptera</taxon>
        <taxon>Endopterygota</taxon>
        <taxon>Diptera</taxon>
        <taxon>Nematocera</taxon>
        <taxon>Culicoidea</taxon>
        <taxon>Culicidae</taxon>
        <taxon>Culicinae</taxon>
        <taxon>Culicini</taxon>
        <taxon>Culex</taxon>
        <taxon>Culex</taxon>
    </lineage>
</organism>
<dbReference type="EMBL" id="HBUE01094377">
    <property type="protein sequence ID" value="CAG6482740.1"/>
    <property type="molecule type" value="Transcribed_RNA"/>
</dbReference>
<dbReference type="AlphaFoldDB" id="A0A8D8BZR0"/>
<accession>A0A8D8BZR0</accession>
<sequence>MLWFRRRRSLRKMKTMGRALVKGRSLRRHMNLRLDGGSERSPGSRGRSEGDCRRKILTMRTRMVAIILRGPSGKSVAIRARRRGRRSFDRSTSSTRLCVICVSTRRRIYLR</sequence>
<feature type="region of interest" description="Disordered" evidence="1">
    <location>
        <begin position="31"/>
        <end position="51"/>
    </location>
</feature>
<evidence type="ECO:0000256" key="1">
    <source>
        <dbReference type="SAM" id="MobiDB-lite"/>
    </source>
</evidence>
<protein>
    <submittedName>
        <fullName evidence="2">(northern house mosquito) hypothetical protein</fullName>
    </submittedName>
</protein>
<reference evidence="2" key="1">
    <citation type="submission" date="2021-05" db="EMBL/GenBank/DDBJ databases">
        <authorList>
            <person name="Alioto T."/>
            <person name="Alioto T."/>
            <person name="Gomez Garrido J."/>
        </authorList>
    </citation>
    <scope>NUCLEOTIDE SEQUENCE</scope>
</reference>
<evidence type="ECO:0000313" key="2">
    <source>
        <dbReference type="EMBL" id="CAG6482740.1"/>
    </source>
</evidence>
<proteinExistence type="predicted"/>